<evidence type="ECO:0000313" key="2">
    <source>
        <dbReference type="EMBL" id="SME96516.1"/>
    </source>
</evidence>
<protein>
    <submittedName>
        <fullName evidence="2">EAL domain, c-di-GMP-specific phosphodiesterase class I (Or its enzymatically inactive variant)</fullName>
    </submittedName>
</protein>
<evidence type="ECO:0000313" key="3">
    <source>
        <dbReference type="Proteomes" id="UP000192907"/>
    </source>
</evidence>
<dbReference type="PROSITE" id="PS50883">
    <property type="entry name" value="EAL"/>
    <property type="match status" value="1"/>
</dbReference>
<dbReference type="STRING" id="1513793.SAMN06296036_102288"/>
<dbReference type="Pfam" id="PF00563">
    <property type="entry name" value="EAL"/>
    <property type="match status" value="1"/>
</dbReference>
<dbReference type="PANTHER" id="PTHR33121">
    <property type="entry name" value="CYCLIC DI-GMP PHOSPHODIESTERASE PDEF"/>
    <property type="match status" value="1"/>
</dbReference>
<dbReference type="Gene3D" id="3.20.20.450">
    <property type="entry name" value="EAL domain"/>
    <property type="match status" value="1"/>
</dbReference>
<dbReference type="OrthoDB" id="1673646at2"/>
<dbReference type="InterPro" id="IPR001633">
    <property type="entry name" value="EAL_dom"/>
</dbReference>
<dbReference type="InterPro" id="IPR050706">
    <property type="entry name" value="Cyclic-di-GMP_PDE-like"/>
</dbReference>
<dbReference type="RefSeq" id="WP_132315196.1">
    <property type="nucleotide sequence ID" value="NZ_FWZT01000002.1"/>
</dbReference>
<sequence>MIVIATQDKALAKQLKDDLYEASMDSRIIDVNDKAFIAHFYKQEVTAIIADEEYQTLPSEATIDILNSLARRMPVLVLRGELPHKDMNNSNSHEFNDALTVLAKENYNDILTTASLFSGIVANQGVKARCKSIPFYNSQIPISMLNSFGGLGILTIDASSFNKISVEYGSDVYAKMKEVFHDILFDLWGRPGCFRDSDVICRKSMTSNTYVIFMNRSRDTGALPHPGALERVADRISNSIHNALWDELFAPRTNRRIPSCVESIPLVGVGFFGVLNNPCIDVQEILDSGLEASKQMASSQQKRGRERQRELMQTLIQSEDLLTPYYQGVFNLQNLSKELVDKVHADKSITPLKSHIYGFESLIRVNQEAVQKENNFESGVDSRYLRPDVLFSLAKYTKVALELDQACMKHAAKYAKDLPGTLMINILPRNLYYIERLRTSFERKERLMFEISESEAISNFDLMMKSRDHLEKHHMGIAADDFGKGYSSLERIIRIKPHVIKFDRGMIQNIDKDSVKQAYVKGLVRAAKILNTTILAEGVETWEEAAVLQKMGVELIQGFLLHRPQEVHLILEQIGKKPSKLDTVA</sequence>
<dbReference type="EMBL" id="FWZT01000002">
    <property type="protein sequence ID" value="SME96516.1"/>
    <property type="molecule type" value="Genomic_DNA"/>
</dbReference>
<reference evidence="3" key="1">
    <citation type="submission" date="2017-04" db="EMBL/GenBank/DDBJ databases">
        <authorList>
            <person name="Varghese N."/>
            <person name="Submissions S."/>
        </authorList>
    </citation>
    <scope>NUCLEOTIDE SEQUENCE [LARGE SCALE GENOMIC DNA]</scope>
    <source>
        <strain evidence="3">RKEM611</strain>
    </source>
</reference>
<name>A0A1Y6BC53_9BACT</name>
<dbReference type="InterPro" id="IPR035919">
    <property type="entry name" value="EAL_sf"/>
</dbReference>
<gene>
    <name evidence="2" type="ORF">SAMN06296036_102288</name>
</gene>
<dbReference type="GO" id="GO:0071111">
    <property type="term" value="F:cyclic-guanylate-specific phosphodiesterase activity"/>
    <property type="evidence" value="ECO:0007669"/>
    <property type="project" value="InterPro"/>
</dbReference>
<dbReference type="Proteomes" id="UP000192907">
    <property type="component" value="Unassembled WGS sequence"/>
</dbReference>
<dbReference type="CDD" id="cd01948">
    <property type="entry name" value="EAL"/>
    <property type="match status" value="1"/>
</dbReference>
<proteinExistence type="predicted"/>
<organism evidence="2 3">
    <name type="scientific">Pseudobacteriovorax antillogorgiicola</name>
    <dbReference type="NCBI Taxonomy" id="1513793"/>
    <lineage>
        <taxon>Bacteria</taxon>
        <taxon>Pseudomonadati</taxon>
        <taxon>Bdellovibrionota</taxon>
        <taxon>Oligoflexia</taxon>
        <taxon>Oligoflexales</taxon>
        <taxon>Pseudobacteriovoracaceae</taxon>
        <taxon>Pseudobacteriovorax</taxon>
    </lineage>
</organism>
<dbReference type="PANTHER" id="PTHR33121:SF76">
    <property type="entry name" value="SIGNALING PROTEIN"/>
    <property type="match status" value="1"/>
</dbReference>
<dbReference type="SUPFAM" id="SSF141868">
    <property type="entry name" value="EAL domain-like"/>
    <property type="match status" value="1"/>
</dbReference>
<feature type="domain" description="EAL" evidence="1">
    <location>
        <begin position="304"/>
        <end position="578"/>
    </location>
</feature>
<dbReference type="SMART" id="SM00052">
    <property type="entry name" value="EAL"/>
    <property type="match status" value="1"/>
</dbReference>
<accession>A0A1Y6BC53</accession>
<dbReference type="AlphaFoldDB" id="A0A1Y6BC53"/>
<evidence type="ECO:0000259" key="1">
    <source>
        <dbReference type="PROSITE" id="PS50883"/>
    </source>
</evidence>
<keyword evidence="3" id="KW-1185">Reference proteome</keyword>